<dbReference type="AlphaFoldDB" id="A0A6A4GYM5"/>
<gene>
    <name evidence="1" type="ORF">BT96DRAFT_925809</name>
</gene>
<dbReference type="EMBL" id="ML769653">
    <property type="protein sequence ID" value="KAE9390563.1"/>
    <property type="molecule type" value="Genomic_DNA"/>
</dbReference>
<dbReference type="Proteomes" id="UP000799118">
    <property type="component" value="Unassembled WGS sequence"/>
</dbReference>
<name>A0A6A4GYM5_9AGAR</name>
<feature type="non-terminal residue" evidence="1">
    <location>
        <position position="1"/>
    </location>
</feature>
<reference evidence="1" key="1">
    <citation type="journal article" date="2019" name="Environ. Microbiol.">
        <title>Fungal ecological strategies reflected in gene transcription - a case study of two litter decomposers.</title>
        <authorList>
            <person name="Barbi F."/>
            <person name="Kohler A."/>
            <person name="Barry K."/>
            <person name="Baskaran P."/>
            <person name="Daum C."/>
            <person name="Fauchery L."/>
            <person name="Ihrmark K."/>
            <person name="Kuo A."/>
            <person name="LaButti K."/>
            <person name="Lipzen A."/>
            <person name="Morin E."/>
            <person name="Grigoriev I.V."/>
            <person name="Henrissat B."/>
            <person name="Lindahl B."/>
            <person name="Martin F."/>
        </authorList>
    </citation>
    <scope>NUCLEOTIDE SEQUENCE</scope>
    <source>
        <strain evidence="1">JB14</strain>
    </source>
</reference>
<protein>
    <submittedName>
        <fullName evidence="1">Uncharacterized protein</fullName>
    </submittedName>
</protein>
<evidence type="ECO:0000313" key="1">
    <source>
        <dbReference type="EMBL" id="KAE9390563.1"/>
    </source>
</evidence>
<accession>A0A6A4GYM5</accession>
<organism evidence="1 2">
    <name type="scientific">Gymnopus androsaceus JB14</name>
    <dbReference type="NCBI Taxonomy" id="1447944"/>
    <lineage>
        <taxon>Eukaryota</taxon>
        <taxon>Fungi</taxon>
        <taxon>Dikarya</taxon>
        <taxon>Basidiomycota</taxon>
        <taxon>Agaricomycotina</taxon>
        <taxon>Agaricomycetes</taxon>
        <taxon>Agaricomycetidae</taxon>
        <taxon>Agaricales</taxon>
        <taxon>Marasmiineae</taxon>
        <taxon>Omphalotaceae</taxon>
        <taxon>Gymnopus</taxon>
    </lineage>
</organism>
<keyword evidence="2" id="KW-1185">Reference proteome</keyword>
<sequence length="118" mass="13363">HHPLSLYSICSTLFPSTPTLFHPLPPYFHPHYPYLDILQLLDYPFIHIPSASACFWLLDHNTTQFLLITSLGGPYTVPYTSEACATHLTAWLPRVVTFGARHLGYIGSKSISRRDGHE</sequence>
<evidence type="ECO:0000313" key="2">
    <source>
        <dbReference type="Proteomes" id="UP000799118"/>
    </source>
</evidence>
<proteinExistence type="predicted"/>